<name>A0ACA9PPA4_9GLOM</name>
<sequence length="55" mass="6026">NEDSAASSDSASEYMQSEDSFEKSSSDGSSLGEDAFKKVTNQRQIGINMKKRFAE</sequence>
<proteinExistence type="predicted"/>
<keyword evidence="2" id="KW-1185">Reference proteome</keyword>
<dbReference type="EMBL" id="CAJVPW010027325">
    <property type="protein sequence ID" value="CAG8715167.1"/>
    <property type="molecule type" value="Genomic_DNA"/>
</dbReference>
<reference evidence="1" key="1">
    <citation type="submission" date="2021-06" db="EMBL/GenBank/DDBJ databases">
        <authorList>
            <person name="Kallberg Y."/>
            <person name="Tangrot J."/>
            <person name="Rosling A."/>
        </authorList>
    </citation>
    <scope>NUCLEOTIDE SEQUENCE</scope>
    <source>
        <strain evidence="1">28 12/20/2015</strain>
    </source>
</reference>
<dbReference type="Proteomes" id="UP000789366">
    <property type="component" value="Unassembled WGS sequence"/>
</dbReference>
<evidence type="ECO:0000313" key="1">
    <source>
        <dbReference type="EMBL" id="CAG8715167.1"/>
    </source>
</evidence>
<feature type="non-terminal residue" evidence="1">
    <location>
        <position position="55"/>
    </location>
</feature>
<organism evidence="1 2">
    <name type="scientific">Cetraspora pellucida</name>
    <dbReference type="NCBI Taxonomy" id="1433469"/>
    <lineage>
        <taxon>Eukaryota</taxon>
        <taxon>Fungi</taxon>
        <taxon>Fungi incertae sedis</taxon>
        <taxon>Mucoromycota</taxon>
        <taxon>Glomeromycotina</taxon>
        <taxon>Glomeromycetes</taxon>
        <taxon>Diversisporales</taxon>
        <taxon>Gigasporaceae</taxon>
        <taxon>Cetraspora</taxon>
    </lineage>
</organism>
<protein>
    <submittedName>
        <fullName evidence="1">6814_t:CDS:1</fullName>
    </submittedName>
</protein>
<accession>A0ACA9PPA4</accession>
<gene>
    <name evidence="1" type="ORF">SPELUC_LOCUS12065</name>
</gene>
<comment type="caution">
    <text evidence="1">The sequence shown here is derived from an EMBL/GenBank/DDBJ whole genome shotgun (WGS) entry which is preliminary data.</text>
</comment>
<feature type="non-terminal residue" evidence="1">
    <location>
        <position position="1"/>
    </location>
</feature>
<evidence type="ECO:0000313" key="2">
    <source>
        <dbReference type="Proteomes" id="UP000789366"/>
    </source>
</evidence>